<keyword evidence="3 4" id="KW-0067">ATP-binding</keyword>
<sequence length="506" mass="54573">MAVVVADPYSTGGRLPILLSERGFDVIALWTAEARDLEDHVGEATRVWIEKTGYKGVVREGTMSIEEMAKALKAAAGKESIKAVLCGGESGVNVVDALAEHMHLPGNGVAPWTGGRRDKGVQQDALRATGIRAVRGVSGTTWSGAVEEFCKTEEMPIVVKPVESAGSDGVKLCATLEEAEDHFHRLMNSQRALGAHGAAEFLKGSEYVVDHVWKYDKRPRNGSQFVYFGMYPVNPVSAIAQSLIQYTRCAITALKITNGATHTEVMMTSEGPCLVEVNCRVHGLSGQWLPLASALTGSYNQCTAYVDSALDPEAWEKIPPIPPYPFAGSGCVVEFVSYCEGTVAARPGYEAIRALRSFCSLDEVVKVGDRITKTIDLFTQPGNCILIHADEEARASLVLAKDVAAIRALEESNGMFDIEGGNPPPLDKRELSAIHDRGSKRISEGDRHPAMLMGDTTEMEVLMAQVNHYIDELEHAQKKHSYLAVALAATACAAVVAGRFASTRRG</sequence>
<evidence type="ECO:0000259" key="5">
    <source>
        <dbReference type="PROSITE" id="PS50975"/>
    </source>
</evidence>
<dbReference type="EnsemblProtists" id="EOD07822">
    <property type="protein sequence ID" value="EOD07822"/>
    <property type="gene ID" value="EMIHUDRAFT_249384"/>
</dbReference>
<evidence type="ECO:0000313" key="6">
    <source>
        <dbReference type="EnsemblProtists" id="EOD07822"/>
    </source>
</evidence>
<dbReference type="InterPro" id="IPR052032">
    <property type="entry name" value="ATP-dep_AA_Ligase"/>
</dbReference>
<accession>A0A0D3I987</accession>
<dbReference type="AlphaFoldDB" id="A0A0D3I987"/>
<dbReference type="PROSITE" id="PS50975">
    <property type="entry name" value="ATP_GRASP"/>
    <property type="match status" value="1"/>
</dbReference>
<dbReference type="PANTHER" id="PTHR43585">
    <property type="entry name" value="FUMIPYRROLE BIOSYNTHESIS PROTEIN C"/>
    <property type="match status" value="1"/>
</dbReference>
<dbReference type="GO" id="GO:0005524">
    <property type="term" value="F:ATP binding"/>
    <property type="evidence" value="ECO:0007669"/>
    <property type="project" value="UniProtKB-UniRule"/>
</dbReference>
<dbReference type="InterPro" id="IPR011761">
    <property type="entry name" value="ATP-grasp"/>
</dbReference>
<name>A0A0D3I987_EMIH1</name>
<feature type="domain" description="ATP-grasp" evidence="5">
    <location>
        <begin position="123"/>
        <end position="310"/>
    </location>
</feature>
<dbReference type="Proteomes" id="UP000013827">
    <property type="component" value="Unassembled WGS sequence"/>
</dbReference>
<dbReference type="GeneID" id="17253972"/>
<proteinExistence type="predicted"/>
<evidence type="ECO:0000256" key="1">
    <source>
        <dbReference type="ARBA" id="ARBA00022598"/>
    </source>
</evidence>
<dbReference type="HOGENOM" id="CLU_029016_3_0_1"/>
<evidence type="ECO:0000256" key="3">
    <source>
        <dbReference type="ARBA" id="ARBA00022840"/>
    </source>
</evidence>
<dbReference type="KEGG" id="ehx:EMIHUDRAFT_249384"/>
<dbReference type="GO" id="GO:0046872">
    <property type="term" value="F:metal ion binding"/>
    <property type="evidence" value="ECO:0007669"/>
    <property type="project" value="InterPro"/>
</dbReference>
<organism evidence="6 7">
    <name type="scientific">Emiliania huxleyi (strain CCMP1516)</name>
    <dbReference type="NCBI Taxonomy" id="280463"/>
    <lineage>
        <taxon>Eukaryota</taxon>
        <taxon>Haptista</taxon>
        <taxon>Haptophyta</taxon>
        <taxon>Prymnesiophyceae</taxon>
        <taxon>Isochrysidales</taxon>
        <taxon>Noelaerhabdaceae</taxon>
        <taxon>Emiliania</taxon>
    </lineage>
</organism>
<evidence type="ECO:0000256" key="2">
    <source>
        <dbReference type="ARBA" id="ARBA00022741"/>
    </source>
</evidence>
<keyword evidence="1" id="KW-0436">Ligase</keyword>
<keyword evidence="7" id="KW-1185">Reference proteome</keyword>
<evidence type="ECO:0000313" key="7">
    <source>
        <dbReference type="Proteomes" id="UP000013827"/>
    </source>
</evidence>
<reference evidence="6" key="2">
    <citation type="submission" date="2024-10" db="UniProtKB">
        <authorList>
            <consortium name="EnsemblProtists"/>
        </authorList>
    </citation>
    <scope>IDENTIFICATION</scope>
</reference>
<dbReference type="RefSeq" id="XP_005760251.1">
    <property type="nucleotide sequence ID" value="XM_005760194.1"/>
</dbReference>
<dbReference type="GO" id="GO:0016874">
    <property type="term" value="F:ligase activity"/>
    <property type="evidence" value="ECO:0007669"/>
    <property type="project" value="UniProtKB-KW"/>
</dbReference>
<dbReference type="SUPFAM" id="SSF56059">
    <property type="entry name" value="Glutathione synthetase ATP-binding domain-like"/>
    <property type="match status" value="1"/>
</dbReference>
<dbReference type="Gene3D" id="3.30.470.20">
    <property type="entry name" value="ATP-grasp fold, B domain"/>
    <property type="match status" value="1"/>
</dbReference>
<evidence type="ECO:0000256" key="4">
    <source>
        <dbReference type="PROSITE-ProRule" id="PRU00409"/>
    </source>
</evidence>
<dbReference type="Pfam" id="PF02655">
    <property type="entry name" value="ATP-grasp_3"/>
    <property type="match status" value="1"/>
</dbReference>
<dbReference type="InterPro" id="IPR003806">
    <property type="entry name" value="ATP-grasp_PylC-type"/>
</dbReference>
<keyword evidence="2 4" id="KW-0547">Nucleotide-binding</keyword>
<protein>
    <recommendedName>
        <fullName evidence="5">ATP-grasp domain-containing protein</fullName>
    </recommendedName>
</protein>
<dbReference type="eggNOG" id="ENOG502RX5P">
    <property type="taxonomic scope" value="Eukaryota"/>
</dbReference>
<reference evidence="7" key="1">
    <citation type="journal article" date="2013" name="Nature">
        <title>Pan genome of the phytoplankton Emiliania underpins its global distribution.</title>
        <authorList>
            <person name="Read B.A."/>
            <person name="Kegel J."/>
            <person name="Klute M.J."/>
            <person name="Kuo A."/>
            <person name="Lefebvre S.C."/>
            <person name="Maumus F."/>
            <person name="Mayer C."/>
            <person name="Miller J."/>
            <person name="Monier A."/>
            <person name="Salamov A."/>
            <person name="Young J."/>
            <person name="Aguilar M."/>
            <person name="Claverie J.M."/>
            <person name="Frickenhaus S."/>
            <person name="Gonzalez K."/>
            <person name="Herman E.K."/>
            <person name="Lin Y.C."/>
            <person name="Napier J."/>
            <person name="Ogata H."/>
            <person name="Sarno A.F."/>
            <person name="Shmutz J."/>
            <person name="Schroeder D."/>
            <person name="de Vargas C."/>
            <person name="Verret F."/>
            <person name="von Dassow P."/>
            <person name="Valentin K."/>
            <person name="Van de Peer Y."/>
            <person name="Wheeler G."/>
            <person name="Dacks J.B."/>
            <person name="Delwiche C.F."/>
            <person name="Dyhrman S.T."/>
            <person name="Glockner G."/>
            <person name="John U."/>
            <person name="Richards T."/>
            <person name="Worden A.Z."/>
            <person name="Zhang X."/>
            <person name="Grigoriev I.V."/>
            <person name="Allen A.E."/>
            <person name="Bidle K."/>
            <person name="Borodovsky M."/>
            <person name="Bowler C."/>
            <person name="Brownlee C."/>
            <person name="Cock J.M."/>
            <person name="Elias M."/>
            <person name="Gladyshev V.N."/>
            <person name="Groth M."/>
            <person name="Guda C."/>
            <person name="Hadaegh A."/>
            <person name="Iglesias-Rodriguez M.D."/>
            <person name="Jenkins J."/>
            <person name="Jones B.M."/>
            <person name="Lawson T."/>
            <person name="Leese F."/>
            <person name="Lindquist E."/>
            <person name="Lobanov A."/>
            <person name="Lomsadze A."/>
            <person name="Malik S.B."/>
            <person name="Marsh M.E."/>
            <person name="Mackinder L."/>
            <person name="Mock T."/>
            <person name="Mueller-Roeber B."/>
            <person name="Pagarete A."/>
            <person name="Parker M."/>
            <person name="Probert I."/>
            <person name="Quesneville H."/>
            <person name="Raines C."/>
            <person name="Rensing S.A."/>
            <person name="Riano-Pachon D.M."/>
            <person name="Richier S."/>
            <person name="Rokitta S."/>
            <person name="Shiraiwa Y."/>
            <person name="Soanes D.M."/>
            <person name="van der Giezen M."/>
            <person name="Wahlund T.M."/>
            <person name="Williams B."/>
            <person name="Wilson W."/>
            <person name="Wolfe G."/>
            <person name="Wurch L.L."/>
        </authorList>
    </citation>
    <scope>NUCLEOTIDE SEQUENCE</scope>
</reference>
<dbReference type="PANTHER" id="PTHR43585:SF2">
    <property type="entry name" value="ATP-GRASP ENZYME FSQD"/>
    <property type="match status" value="1"/>
</dbReference>
<dbReference type="PaxDb" id="2903-EOD07822"/>